<dbReference type="Proteomes" id="UP001498398">
    <property type="component" value="Unassembled WGS sequence"/>
</dbReference>
<feature type="region of interest" description="Disordered" evidence="1">
    <location>
        <begin position="564"/>
        <end position="585"/>
    </location>
</feature>
<feature type="compositionally biased region" description="Polar residues" evidence="1">
    <location>
        <begin position="566"/>
        <end position="579"/>
    </location>
</feature>
<evidence type="ECO:0000313" key="3">
    <source>
        <dbReference type="Proteomes" id="UP001498398"/>
    </source>
</evidence>
<dbReference type="PANTHER" id="PTHR33129:SF1">
    <property type="entry name" value="ATP-BINDING PROTEIN"/>
    <property type="match status" value="1"/>
</dbReference>
<organism evidence="2 3">
    <name type="scientific">Marasmiellus scandens</name>
    <dbReference type="NCBI Taxonomy" id="2682957"/>
    <lineage>
        <taxon>Eukaryota</taxon>
        <taxon>Fungi</taxon>
        <taxon>Dikarya</taxon>
        <taxon>Basidiomycota</taxon>
        <taxon>Agaricomycotina</taxon>
        <taxon>Agaricomycetes</taxon>
        <taxon>Agaricomycetidae</taxon>
        <taxon>Agaricales</taxon>
        <taxon>Marasmiineae</taxon>
        <taxon>Omphalotaceae</taxon>
        <taxon>Marasmiellus</taxon>
    </lineage>
</organism>
<gene>
    <name evidence="2" type="ORF">VKT23_013963</name>
</gene>
<protein>
    <recommendedName>
        <fullName evidence="4">Crinkler (CRN) family protein</fullName>
    </recommendedName>
</protein>
<reference evidence="2 3" key="1">
    <citation type="submission" date="2024-01" db="EMBL/GenBank/DDBJ databases">
        <title>A draft genome for the cacao thread blight pathogen Marasmiellus scandens.</title>
        <authorList>
            <person name="Baruah I.K."/>
            <person name="Leung J."/>
            <person name="Bukari Y."/>
            <person name="Amoako-Attah I."/>
            <person name="Meinhardt L.W."/>
            <person name="Bailey B.A."/>
            <person name="Cohen S.P."/>
        </authorList>
    </citation>
    <scope>NUCLEOTIDE SEQUENCE [LARGE SCALE GENOMIC DNA]</scope>
    <source>
        <strain evidence="2 3">GH-19</strain>
    </source>
</reference>
<keyword evidence="3" id="KW-1185">Reference proteome</keyword>
<proteinExistence type="predicted"/>
<comment type="caution">
    <text evidence="2">The sequence shown here is derived from an EMBL/GenBank/DDBJ whole genome shotgun (WGS) entry which is preliminary data.</text>
</comment>
<dbReference type="InterPro" id="IPR052980">
    <property type="entry name" value="Crinkler_effector"/>
</dbReference>
<evidence type="ECO:0000256" key="1">
    <source>
        <dbReference type="SAM" id="MobiDB-lite"/>
    </source>
</evidence>
<evidence type="ECO:0008006" key="4">
    <source>
        <dbReference type="Google" id="ProtNLM"/>
    </source>
</evidence>
<dbReference type="PANTHER" id="PTHR33129">
    <property type="entry name" value="PROTEIN KINASE DOMAIN-CONTAINING PROTEIN-RELATED"/>
    <property type="match status" value="1"/>
</dbReference>
<accession>A0ABR1J1M0</accession>
<name>A0ABR1J1M0_9AGAR</name>
<evidence type="ECO:0000313" key="2">
    <source>
        <dbReference type="EMBL" id="KAK7447707.1"/>
    </source>
</evidence>
<sequence length="604" mass="68666">MSPLPESHPLSQFRLGFWGKSDKITEIDEQHILEIPAGLATVCGLFNNFDTDDSSPEDSSALEDDMFKLEYASQFGQEFEEGAMFEKGSMSGAAMDTMSDIAPAVAPSSSSATVALSTQSMPSVAIYLRKEYKQLYAYLYSGSKRGSVVVIGAPGIGKSIFNLYALAVRLATKRTVIYVMSPIDAKHEPRPHVFNDQGVYRLDLDAVGDIPPPFFRNVWCLHDSTSRDEEPSGKYRTTFLIFTVSPSRNRYRSLEKAPPCDFWYMNPWTRDELNAFLKTQRKSIHEVACGVSGGYIRDYMSLVHDPTRIETHIEVFKEKLIDEMNEYPTTATWHWEQGRNPLELTHRLFALYRHDHNSGRCYFDYRSEFVMQEFRKLCAGIKTKASQDLLQACGNSGIIGGAIFEPLARKYLSGTVPNFQRALGPFMQFSKFDRKLHHYSQPKNSSDTFPIQKRQIETFKSVDELTFDTGKFFVPDFHTNPFFDSIFFEKQDNNLIVWVLQAAMSGQRKTSSNLGYALLEQIQRKASMEFGAVAFRYVMVVPDGNFDPSIITWLFPSEVVRDVDDGSNSQEPPSRTTTNPRKRPASEVLHSFIPDKVYIQYVIC</sequence>
<dbReference type="EMBL" id="JBANRG010000040">
    <property type="protein sequence ID" value="KAK7447707.1"/>
    <property type="molecule type" value="Genomic_DNA"/>
</dbReference>